<name>A0A828Z1R1_9LEPT</name>
<evidence type="ECO:0000313" key="1">
    <source>
        <dbReference type="EMBL" id="EKR64217.1"/>
    </source>
</evidence>
<gene>
    <name evidence="1" type="ORF">LEP1GSC036_3682</name>
</gene>
<accession>A0A828Z1R1</accession>
<dbReference type="AlphaFoldDB" id="A0A828Z1R1"/>
<protein>
    <submittedName>
        <fullName evidence="1">Uncharacterized protein</fullName>
    </submittedName>
</protein>
<sequence>MWEFLHFKEELSFTRVYSLVAEIPLIQVLDKIGLLKNSVAD</sequence>
<dbReference type="Proteomes" id="UP000001338">
    <property type="component" value="Unassembled WGS sequence"/>
</dbReference>
<comment type="caution">
    <text evidence="1">The sequence shown here is derived from an EMBL/GenBank/DDBJ whole genome shotgun (WGS) entry which is preliminary data.</text>
</comment>
<dbReference type="EMBL" id="AFLV02000050">
    <property type="protein sequence ID" value="EKR64217.1"/>
    <property type="molecule type" value="Genomic_DNA"/>
</dbReference>
<reference evidence="1 2" key="1">
    <citation type="submission" date="2012-10" db="EMBL/GenBank/DDBJ databases">
        <authorList>
            <person name="Harkins D.M."/>
            <person name="Durkin A.S."/>
            <person name="Brinkac L.M."/>
            <person name="Haft D.H."/>
            <person name="Selengut J.D."/>
            <person name="Sanka R."/>
            <person name="DePew J."/>
            <person name="Purushe J."/>
            <person name="Whelen A.C."/>
            <person name="Vinetz J.M."/>
            <person name="Sutton G.G."/>
            <person name="Nierman W.C."/>
            <person name="Fouts D.E."/>
        </authorList>
    </citation>
    <scope>NUCLEOTIDE SEQUENCE [LARGE SCALE GENOMIC DNA]</scope>
    <source>
        <strain evidence="1 2">2006001853</strain>
    </source>
</reference>
<proteinExistence type="predicted"/>
<evidence type="ECO:0000313" key="2">
    <source>
        <dbReference type="Proteomes" id="UP000001338"/>
    </source>
</evidence>
<organism evidence="1 2">
    <name type="scientific">Leptospira weilii str. 2006001853</name>
    <dbReference type="NCBI Taxonomy" id="1001589"/>
    <lineage>
        <taxon>Bacteria</taxon>
        <taxon>Pseudomonadati</taxon>
        <taxon>Spirochaetota</taxon>
        <taxon>Spirochaetia</taxon>
        <taxon>Leptospirales</taxon>
        <taxon>Leptospiraceae</taxon>
        <taxon>Leptospira</taxon>
    </lineage>
</organism>